<organism evidence="1">
    <name type="scientific">uncultured soil microorganism</name>
    <dbReference type="NCBI Taxonomy" id="1457551"/>
    <lineage>
        <taxon>unclassified sequences</taxon>
        <taxon>environmental samples</taxon>
    </lineage>
</organism>
<evidence type="ECO:0000313" key="1">
    <source>
        <dbReference type="EMBL" id="AIJ02278.1"/>
    </source>
</evidence>
<reference evidence="1" key="1">
    <citation type="submission" date="2013-09" db="EMBL/GenBank/DDBJ databases">
        <authorList>
            <person name="Tan H."/>
            <person name="Mooij M.J."/>
            <person name="Barret M."/>
            <person name="Hegarty P.M."/>
            <person name="Harrington C."/>
            <person name="Dobson A.D.W."/>
            <person name="O'Gara F."/>
        </authorList>
    </citation>
    <scope>NUCLEOTIDE SEQUENCE</scope>
</reference>
<accession>A0A088CQF9</accession>
<dbReference type="AlphaFoldDB" id="A0A088CQF9"/>
<name>A0A088CQF9_9ZZZZ</name>
<proteinExistence type="predicted"/>
<protein>
    <submittedName>
        <fullName evidence="1">Uncharacterized protein</fullName>
    </submittedName>
</protein>
<sequence length="404" mass="49084">MAKRRRRRAWYEVEPRDPRLWLYGPVPPGFWELAENRLRYVEWLGEQLGFTQREEWYRVTGRDFQRHYGGGLFSKFQSSPSALLQAVFPRYDWKEWLFGSAPQRFWQKPANRRRYLDWLGQQLGFQHPEDWYLLSAQHLRRWHGGCLLAQFGGSPLAVVKAYLPRYPWQEWRFASLPANFWHDPANRHRYLSWFGRHLKLRHPEDWYRLNNRDFIQQGGQGLVKHFHYSLPAVLQDYWPTYAWQEWRFTSVPDGFWDNRVNRRRYLDWLGPHLGFRRVEDWYQLSFQDLTHWHGGRLLAKCGNSPSAVLKDSLPEYDWKEWLFQRPPKDFWTQGANRRRYLDWLGTRLGYQRQEDWTHLRVSDVLHHRGKGLLKHSQFRIAPLVKEYLAERIVPATERKVHAKG</sequence>
<dbReference type="EMBL" id="KF709432">
    <property type="protein sequence ID" value="AIJ02278.1"/>
    <property type="molecule type" value="Genomic_DNA"/>
</dbReference>